<dbReference type="eggNOG" id="KOG2896">
    <property type="taxonomic scope" value="Eukaryota"/>
</dbReference>
<dbReference type="GO" id="GO:1990019">
    <property type="term" value="P:protein storage vacuole organization"/>
    <property type="evidence" value="ECO:0007669"/>
    <property type="project" value="EnsemblPlants"/>
</dbReference>
<evidence type="ECO:0000313" key="3">
    <source>
        <dbReference type="EMBL" id="ERM98252.1"/>
    </source>
</evidence>
<feature type="compositionally biased region" description="Basic and acidic residues" evidence="2">
    <location>
        <begin position="177"/>
        <end position="188"/>
    </location>
</feature>
<protein>
    <recommendedName>
        <fullName evidence="5">UV radiation resistance-associated gene protein</fullName>
    </recommendedName>
</protein>
<dbReference type="GO" id="GO:0000149">
    <property type="term" value="F:SNARE binding"/>
    <property type="evidence" value="ECO:0000318"/>
    <property type="project" value="GO_Central"/>
</dbReference>
<sequence>METEKESVSSSKDKEIGEPKVIAWEDLEQELARLWSLSSALKKAKEKKQALVEKLEPLIKVNAESACRSNELQDMLQRLESRKWAMGNSLLHLKMTKEELQRHEEQLPSAVRSLLLASKQCSLASRQLDEAEKLLAGERGYGHLQHLQKLLRIRQQYMVTQVSSIYPVKCLVGKTSEEKINSDHRGNTSEEDSVSSSSHVSKPNNNNNNNTEAASSLTILGLPLPTPTLRKPSFFSDKKEAQRSATSLGYVAHAVSLIASYLDVPLRYPVHLGGSRSYIHDNAPSVDPVSSDLSLSSSEVVVSPKPVEFPLFLEGQDTTRAAYAIFLLNKDLEQLLNHIGVESRGPRHVLANLKELISRILSHGFTDEDPQETIA</sequence>
<feature type="compositionally biased region" description="Low complexity" evidence="2">
    <location>
        <begin position="194"/>
        <end position="212"/>
    </location>
</feature>
<dbReference type="EMBL" id="KI395483">
    <property type="protein sequence ID" value="ERM98252.1"/>
    <property type="molecule type" value="Genomic_DNA"/>
</dbReference>
<evidence type="ECO:0000256" key="2">
    <source>
        <dbReference type="SAM" id="MobiDB-lite"/>
    </source>
</evidence>
<dbReference type="GO" id="GO:0005771">
    <property type="term" value="C:multivesicular body"/>
    <property type="evidence" value="ECO:0007669"/>
    <property type="project" value="EnsemblPlants"/>
</dbReference>
<dbReference type="GO" id="GO:0071985">
    <property type="term" value="P:multivesicular body sorting pathway"/>
    <property type="evidence" value="ECO:0007669"/>
    <property type="project" value="EnsemblPlants"/>
</dbReference>
<dbReference type="OMA" id="RFKPANQ"/>
<gene>
    <name evidence="3" type="ORF">AMTR_s00095p00174400</name>
</gene>
<dbReference type="GO" id="GO:0005768">
    <property type="term" value="C:endosome"/>
    <property type="evidence" value="ECO:0000318"/>
    <property type="project" value="GO_Central"/>
</dbReference>
<keyword evidence="4" id="KW-1185">Reference proteome</keyword>
<dbReference type="GO" id="GO:0035493">
    <property type="term" value="P:SNARE complex assembly"/>
    <property type="evidence" value="ECO:0000318"/>
    <property type="project" value="GO_Central"/>
</dbReference>
<dbReference type="GO" id="GO:0005829">
    <property type="term" value="C:cytosol"/>
    <property type="evidence" value="ECO:0007669"/>
    <property type="project" value="EnsemblPlants"/>
</dbReference>
<dbReference type="PANTHER" id="PTHR15157">
    <property type="entry name" value="UV RADIATION RESISTANCE-ASSOCIATED GENE PROTEIN"/>
    <property type="match status" value="1"/>
</dbReference>
<feature type="region of interest" description="Disordered" evidence="2">
    <location>
        <begin position="177"/>
        <end position="212"/>
    </location>
</feature>
<dbReference type="Proteomes" id="UP000017836">
    <property type="component" value="Unassembled WGS sequence"/>
</dbReference>
<proteinExistence type="predicted"/>
<reference evidence="4" key="1">
    <citation type="journal article" date="2013" name="Science">
        <title>The Amborella genome and the evolution of flowering plants.</title>
        <authorList>
            <consortium name="Amborella Genome Project"/>
        </authorList>
    </citation>
    <scope>NUCLEOTIDE SEQUENCE [LARGE SCALE GENOMIC DNA]</scope>
</reference>
<dbReference type="GO" id="GO:1905394">
    <property type="term" value="F:retromer complex binding"/>
    <property type="evidence" value="ECO:0007669"/>
    <property type="project" value="EnsemblPlants"/>
</dbReference>
<organism evidence="3 4">
    <name type="scientific">Amborella trichopoda</name>
    <dbReference type="NCBI Taxonomy" id="13333"/>
    <lineage>
        <taxon>Eukaryota</taxon>
        <taxon>Viridiplantae</taxon>
        <taxon>Streptophyta</taxon>
        <taxon>Embryophyta</taxon>
        <taxon>Tracheophyta</taxon>
        <taxon>Spermatophyta</taxon>
        <taxon>Magnoliopsida</taxon>
        <taxon>Amborellales</taxon>
        <taxon>Amborellaceae</taxon>
        <taxon>Amborella</taxon>
    </lineage>
</organism>
<dbReference type="GO" id="GO:0005942">
    <property type="term" value="C:phosphatidylinositol 3-kinase complex"/>
    <property type="evidence" value="ECO:0007669"/>
    <property type="project" value="EnsemblPlants"/>
</dbReference>
<evidence type="ECO:0000313" key="4">
    <source>
        <dbReference type="Proteomes" id="UP000017836"/>
    </source>
</evidence>
<dbReference type="AlphaFoldDB" id="W1NR26"/>
<dbReference type="GO" id="GO:0006623">
    <property type="term" value="P:protein targeting to vacuole"/>
    <property type="evidence" value="ECO:0007669"/>
    <property type="project" value="EnsemblPlants"/>
</dbReference>
<name>W1NR26_AMBTC</name>
<dbReference type="GO" id="GO:2000012">
    <property type="term" value="P:regulation of auxin polar transport"/>
    <property type="evidence" value="ECO:0007669"/>
    <property type="project" value="EnsemblPlants"/>
</dbReference>
<dbReference type="PANTHER" id="PTHR15157:SF24">
    <property type="entry name" value="VACUOLAR PROTEIN SORTING 38"/>
    <property type="match status" value="1"/>
</dbReference>
<dbReference type="Gramene" id="ERM98252">
    <property type="protein sequence ID" value="ERM98252"/>
    <property type="gene ID" value="AMTR_s00095p00174400"/>
</dbReference>
<keyword evidence="1" id="KW-0175">Coiled coil</keyword>
<dbReference type="GO" id="GO:0036313">
    <property type="term" value="F:phosphatidylinositol 3-kinase catalytic subunit binding"/>
    <property type="evidence" value="ECO:0007669"/>
    <property type="project" value="EnsemblPlants"/>
</dbReference>
<dbReference type="HOGENOM" id="CLU_057234_0_0_1"/>
<evidence type="ECO:0000256" key="1">
    <source>
        <dbReference type="SAM" id="Coils"/>
    </source>
</evidence>
<accession>W1NR26</accession>
<dbReference type="OrthoDB" id="72772at2759"/>
<dbReference type="KEGG" id="atr:18426253"/>
<dbReference type="STRING" id="13333.W1NR26"/>
<evidence type="ECO:0008006" key="5">
    <source>
        <dbReference type="Google" id="ProtNLM"/>
    </source>
</evidence>
<feature type="coiled-coil region" evidence="1">
    <location>
        <begin position="62"/>
        <end position="113"/>
    </location>
</feature>
<dbReference type="GO" id="GO:0000323">
    <property type="term" value="C:lytic vacuole"/>
    <property type="evidence" value="ECO:0000318"/>
    <property type="project" value="GO_Central"/>
</dbReference>